<name>A0ABN5AS12_9GAMM</name>
<protein>
    <submittedName>
        <fullName evidence="1">Uncharacterized protein</fullName>
    </submittedName>
</protein>
<organism evidence="1 2">
    <name type="scientific">Idiomarina piscisalsi</name>
    <dbReference type="NCBI Taxonomy" id="1096243"/>
    <lineage>
        <taxon>Bacteria</taxon>
        <taxon>Pseudomonadati</taxon>
        <taxon>Pseudomonadota</taxon>
        <taxon>Gammaproteobacteria</taxon>
        <taxon>Alteromonadales</taxon>
        <taxon>Idiomarinaceae</taxon>
        <taxon>Idiomarina</taxon>
    </lineage>
</organism>
<keyword evidence="2" id="KW-1185">Reference proteome</keyword>
<evidence type="ECO:0000313" key="2">
    <source>
        <dbReference type="Proteomes" id="UP000197717"/>
    </source>
</evidence>
<dbReference type="Proteomes" id="UP000197717">
    <property type="component" value="Chromosome"/>
</dbReference>
<sequence length="196" mass="22356">MDFDLYTDFIEPFYGENTHLLSSVKSLIRELELSQADYCFAGDLPFSLYCVQQMTTGLDIFIAEPHWHLFKTQYPHSDTENTISITEELVPFADKAKSLVFTINLIKISEEQLSQLDLEYTLSAFLTNSLPVVAEHKLPTMVTILKNKLNLSGSKSMHFDARLLQAKEKHELGKVDSGYAMSWGELQALKQKTQKQ</sequence>
<gene>
    <name evidence="1" type="ORF">CEW91_05300</name>
</gene>
<dbReference type="EMBL" id="CP022133">
    <property type="protein sequence ID" value="ASG65586.1"/>
    <property type="molecule type" value="Genomic_DNA"/>
</dbReference>
<evidence type="ECO:0000313" key="1">
    <source>
        <dbReference type="EMBL" id="ASG65586.1"/>
    </source>
</evidence>
<accession>A0ABN5AS12</accession>
<proteinExistence type="predicted"/>
<reference evidence="1 2" key="1">
    <citation type="submission" date="2017-06" db="EMBL/GenBank/DDBJ databases">
        <title>Complete genome sequence of Idiomarina piscisalsi strain 10PY1A isolated from soil of Soudi Arabia.</title>
        <authorList>
            <person name="Kim M.-C."/>
            <person name="Jung B.K."/>
            <person name="Budiyanto F."/>
            <person name="Nzila A."/>
            <person name="Shin J.-H."/>
        </authorList>
    </citation>
    <scope>NUCLEOTIDE SEQUENCE [LARGE SCALE GENOMIC DNA]</scope>
    <source>
        <strain evidence="1 2">10PY1A</strain>
    </source>
</reference>
<dbReference type="RefSeq" id="WP_088767992.1">
    <property type="nucleotide sequence ID" value="NZ_CP022133.1"/>
</dbReference>